<dbReference type="STRING" id="1186196.SAMN04489841_0820"/>
<keyword evidence="3" id="KW-1185">Reference proteome</keyword>
<dbReference type="OrthoDB" id="313543at2157"/>
<gene>
    <name evidence="2" type="ORF">SAMN04489841_0820</name>
</gene>
<dbReference type="PROSITE" id="PS51257">
    <property type="entry name" value="PROKAR_LIPOPROTEIN"/>
    <property type="match status" value="1"/>
</dbReference>
<dbReference type="EMBL" id="FOFD01000001">
    <property type="protein sequence ID" value="SEP91070.1"/>
    <property type="molecule type" value="Genomic_DNA"/>
</dbReference>
<evidence type="ECO:0000313" key="2">
    <source>
        <dbReference type="EMBL" id="SEP91070.1"/>
    </source>
</evidence>
<feature type="compositionally biased region" description="Basic and acidic residues" evidence="1">
    <location>
        <begin position="28"/>
        <end position="45"/>
    </location>
</feature>
<evidence type="ECO:0000256" key="1">
    <source>
        <dbReference type="SAM" id="MobiDB-lite"/>
    </source>
</evidence>
<feature type="compositionally biased region" description="Basic and acidic residues" evidence="1">
    <location>
        <begin position="66"/>
        <end position="81"/>
    </location>
</feature>
<sequence length="308" mass="32518">MRRRQLLAVTTGAVCGLAGCTGSPVERLQTDRSGSDGDGADRDGSESASDEITVGNPDEVPFPDAHPPHELELRNDGETDRTVSVAITISGTDGDGADGSGDDTTGDDGTVLEREFDLSADETLTFVLVEPRSYAVAVTTSGDGGESTVTDAIDRHPFDCTRSRTRVTFRESGVGTESTSTAISCPVPEIADATLEIGEQGCADRTDGDDATVEFADETVVVDGDITTPTPCHVPSIAGTDYDERRDLLTVTVGVGEGTDESCIDCLGTAAYEARIDLEGRYPGRVEVRHESRGDDRRITTTECSADW</sequence>
<dbReference type="Proteomes" id="UP000199114">
    <property type="component" value="Unassembled WGS sequence"/>
</dbReference>
<reference evidence="3" key="1">
    <citation type="submission" date="2016-10" db="EMBL/GenBank/DDBJ databases">
        <authorList>
            <person name="Varghese N."/>
            <person name="Submissions S."/>
        </authorList>
    </citation>
    <scope>NUCLEOTIDE SEQUENCE [LARGE SCALE GENOMIC DNA]</scope>
    <source>
        <strain evidence="3">DSM 25055</strain>
    </source>
</reference>
<proteinExistence type="predicted"/>
<accession>A0A1H9BQ13</accession>
<dbReference type="AlphaFoldDB" id="A0A1H9BQ13"/>
<dbReference type="RefSeq" id="WP_090613754.1">
    <property type="nucleotide sequence ID" value="NZ_FOFD01000001.1"/>
</dbReference>
<name>A0A1H9BQ13_9EURY</name>
<evidence type="ECO:0000313" key="3">
    <source>
        <dbReference type="Proteomes" id="UP000199114"/>
    </source>
</evidence>
<feature type="region of interest" description="Disordered" evidence="1">
    <location>
        <begin position="21"/>
        <end position="109"/>
    </location>
</feature>
<protein>
    <submittedName>
        <fullName evidence="2">Uncharacterized protein</fullName>
    </submittedName>
</protein>
<organism evidence="2 3">
    <name type="scientific">Natrinema salaciae</name>
    <dbReference type="NCBI Taxonomy" id="1186196"/>
    <lineage>
        <taxon>Archaea</taxon>
        <taxon>Methanobacteriati</taxon>
        <taxon>Methanobacteriota</taxon>
        <taxon>Stenosarchaea group</taxon>
        <taxon>Halobacteria</taxon>
        <taxon>Halobacteriales</taxon>
        <taxon>Natrialbaceae</taxon>
        <taxon>Natrinema</taxon>
    </lineage>
</organism>